<keyword evidence="3" id="KW-1185">Reference proteome</keyword>
<feature type="signal peptide" evidence="1">
    <location>
        <begin position="1"/>
        <end position="23"/>
    </location>
</feature>
<evidence type="ECO:0000256" key="1">
    <source>
        <dbReference type="SAM" id="SignalP"/>
    </source>
</evidence>
<accession>A0A1W1UP71</accession>
<proteinExistence type="predicted"/>
<dbReference type="EMBL" id="FWWU01000006">
    <property type="protein sequence ID" value="SMB82877.1"/>
    <property type="molecule type" value="Genomic_DNA"/>
</dbReference>
<evidence type="ECO:0008006" key="4">
    <source>
        <dbReference type="Google" id="ProtNLM"/>
    </source>
</evidence>
<evidence type="ECO:0000313" key="2">
    <source>
        <dbReference type="EMBL" id="SMB82877.1"/>
    </source>
</evidence>
<evidence type="ECO:0000313" key="3">
    <source>
        <dbReference type="Proteomes" id="UP000192582"/>
    </source>
</evidence>
<name>A0A1W1UP71_9DEIO</name>
<gene>
    <name evidence="2" type="ORF">SAMN00790413_04175</name>
</gene>
<feature type="chain" id="PRO_5012235644" description="Lipid/polyisoprenoid-binding YceI-like domain-containing protein" evidence="1">
    <location>
        <begin position="24"/>
        <end position="190"/>
    </location>
</feature>
<reference evidence="2 3" key="1">
    <citation type="submission" date="2017-04" db="EMBL/GenBank/DDBJ databases">
        <authorList>
            <person name="Afonso C.L."/>
            <person name="Miller P.J."/>
            <person name="Scott M.A."/>
            <person name="Spackman E."/>
            <person name="Goraichik I."/>
            <person name="Dimitrov K.M."/>
            <person name="Suarez D.L."/>
            <person name="Swayne D.E."/>
        </authorList>
    </citation>
    <scope>NUCLEOTIDE SEQUENCE [LARGE SCALE GENOMIC DNA]</scope>
    <source>
        <strain evidence="2 3">KR-140</strain>
    </source>
</reference>
<organism evidence="2 3">
    <name type="scientific">Deinococcus hopiensis KR-140</name>
    <dbReference type="NCBI Taxonomy" id="695939"/>
    <lineage>
        <taxon>Bacteria</taxon>
        <taxon>Thermotogati</taxon>
        <taxon>Deinococcota</taxon>
        <taxon>Deinococci</taxon>
        <taxon>Deinococcales</taxon>
        <taxon>Deinococcaceae</taxon>
        <taxon>Deinococcus</taxon>
    </lineage>
</organism>
<sequence>MTLPRILGSALFALLTVTSSAIAGGGQPTADPARLLRGGPGFTVNFASASASNATYLASAPGAGVLGLVLSSEATRLAEAAQVRRLSLRAPLDADGHLGPRVRRALLTASNALASACLGRSTVNLPRLVDLVVSGARVKLPAGTRVTVEEALPFEVEARSLPASTSPRVVAVEFSLAGNQPRCAMPAPSR</sequence>
<dbReference type="RefSeq" id="WP_084046307.1">
    <property type="nucleotide sequence ID" value="NZ_FWWU01000006.1"/>
</dbReference>
<keyword evidence="1" id="KW-0732">Signal</keyword>
<dbReference type="Proteomes" id="UP000192582">
    <property type="component" value="Unassembled WGS sequence"/>
</dbReference>
<protein>
    <recommendedName>
        <fullName evidence="4">Lipid/polyisoprenoid-binding YceI-like domain-containing protein</fullName>
    </recommendedName>
</protein>
<dbReference type="AlphaFoldDB" id="A0A1W1UP71"/>